<evidence type="ECO:0000256" key="10">
    <source>
        <dbReference type="ARBA" id="ARBA00048679"/>
    </source>
</evidence>
<dbReference type="FunFam" id="3.30.1010.10:FF:000029">
    <property type="entry name" value="Serine/threonine-protein kinase SMG1"/>
    <property type="match status" value="1"/>
</dbReference>
<dbReference type="Pfam" id="PF00454">
    <property type="entry name" value="PI3_PI4_kinase"/>
    <property type="match status" value="1"/>
</dbReference>
<dbReference type="PROSITE" id="PS00916">
    <property type="entry name" value="PI3_4_KINASE_2"/>
    <property type="match status" value="1"/>
</dbReference>
<evidence type="ECO:0000256" key="4">
    <source>
        <dbReference type="ARBA" id="ARBA00022679"/>
    </source>
</evidence>
<dbReference type="Pfam" id="PF15785">
    <property type="entry name" value="SMG1"/>
    <property type="match status" value="1"/>
</dbReference>
<dbReference type="EC" id="2.7.11.1" evidence="2"/>
<comment type="similarity">
    <text evidence="1">Belongs to the PI3/PI4-kinase family.</text>
</comment>
<protein>
    <recommendedName>
        <fullName evidence="2">non-specific serine/threonine protein kinase</fullName>
        <ecNumber evidence="2">2.7.11.1</ecNumber>
    </recommendedName>
</protein>
<dbReference type="EMBL" id="HG996468">
    <property type="protein sequence ID" value="CAG1851890.1"/>
    <property type="molecule type" value="Genomic_DNA"/>
</dbReference>
<evidence type="ECO:0000256" key="12">
    <source>
        <dbReference type="SAM" id="SignalP"/>
    </source>
</evidence>
<dbReference type="InterPro" id="IPR050517">
    <property type="entry name" value="DDR_Repair_Kinase"/>
</dbReference>
<keyword evidence="4" id="KW-0808">Transferase</keyword>
<dbReference type="GO" id="GO:0005524">
    <property type="term" value="F:ATP binding"/>
    <property type="evidence" value="ECO:0007669"/>
    <property type="project" value="UniProtKB-KW"/>
</dbReference>
<feature type="region of interest" description="Disordered" evidence="11">
    <location>
        <begin position="27"/>
        <end position="52"/>
    </location>
</feature>
<dbReference type="SMART" id="SM01343">
    <property type="entry name" value="FATC"/>
    <property type="match status" value="1"/>
</dbReference>
<dbReference type="PANTHER" id="PTHR11139:SF71">
    <property type="entry name" value="SERINE_THREONINE-PROTEIN KINASE SMG1"/>
    <property type="match status" value="1"/>
</dbReference>
<evidence type="ECO:0000259" key="14">
    <source>
        <dbReference type="PROSITE" id="PS51190"/>
    </source>
</evidence>
<dbReference type="GO" id="GO:0000184">
    <property type="term" value="P:nuclear-transcribed mRNA catabolic process, nonsense-mediated decay"/>
    <property type="evidence" value="ECO:0007669"/>
    <property type="project" value="UniProtKB-KW"/>
</dbReference>
<evidence type="ECO:0000256" key="2">
    <source>
        <dbReference type="ARBA" id="ARBA00012513"/>
    </source>
</evidence>
<feature type="compositionally biased region" description="Polar residues" evidence="11">
    <location>
        <begin position="3617"/>
        <end position="3627"/>
    </location>
</feature>
<feature type="compositionally biased region" description="Polar residues" evidence="11">
    <location>
        <begin position="3589"/>
        <end position="3598"/>
    </location>
</feature>
<organism evidence="15">
    <name type="scientific">Musa acuminata subsp. malaccensis</name>
    <name type="common">Wild banana</name>
    <name type="synonym">Musa malaccensis</name>
    <dbReference type="NCBI Taxonomy" id="214687"/>
    <lineage>
        <taxon>Eukaryota</taxon>
        <taxon>Viridiplantae</taxon>
        <taxon>Streptophyta</taxon>
        <taxon>Embryophyta</taxon>
        <taxon>Tracheophyta</taxon>
        <taxon>Spermatophyta</taxon>
        <taxon>Magnoliopsida</taxon>
        <taxon>Liliopsida</taxon>
        <taxon>Zingiberales</taxon>
        <taxon>Musaceae</taxon>
        <taxon>Musa</taxon>
    </lineage>
</organism>
<dbReference type="InterPro" id="IPR003152">
    <property type="entry name" value="FATC_dom"/>
</dbReference>
<dbReference type="InterPro" id="IPR018936">
    <property type="entry name" value="PI3/4_kinase_CS"/>
</dbReference>
<feature type="region of interest" description="Disordered" evidence="11">
    <location>
        <begin position="3608"/>
        <end position="3627"/>
    </location>
</feature>
<accession>A0A8D7FDE9</accession>
<keyword evidence="6" id="KW-0418">Kinase</keyword>
<dbReference type="Gene3D" id="3.30.1010.10">
    <property type="entry name" value="Phosphatidylinositol 3-kinase Catalytic Subunit, Chain A, domain 4"/>
    <property type="match status" value="1"/>
</dbReference>
<keyword evidence="3" id="KW-0723">Serine/threonine-protein kinase</keyword>
<feature type="domain" description="FATC" evidence="14">
    <location>
        <begin position="3759"/>
        <end position="3791"/>
    </location>
</feature>
<evidence type="ECO:0000259" key="13">
    <source>
        <dbReference type="PROSITE" id="PS50290"/>
    </source>
</evidence>
<comment type="catalytic activity">
    <reaction evidence="10">
        <text>L-seryl-[protein] + ATP = O-phospho-L-seryl-[protein] + ADP + H(+)</text>
        <dbReference type="Rhea" id="RHEA:17989"/>
        <dbReference type="Rhea" id="RHEA-COMP:9863"/>
        <dbReference type="Rhea" id="RHEA-COMP:11604"/>
        <dbReference type="ChEBI" id="CHEBI:15378"/>
        <dbReference type="ChEBI" id="CHEBI:29999"/>
        <dbReference type="ChEBI" id="CHEBI:30616"/>
        <dbReference type="ChEBI" id="CHEBI:83421"/>
        <dbReference type="ChEBI" id="CHEBI:456216"/>
        <dbReference type="EC" id="2.7.11.1"/>
    </reaction>
</comment>
<evidence type="ECO:0000256" key="1">
    <source>
        <dbReference type="ARBA" id="ARBA00011031"/>
    </source>
</evidence>
<dbReference type="InterPro" id="IPR036940">
    <property type="entry name" value="PI3/4_kinase_cat_sf"/>
</dbReference>
<dbReference type="PANTHER" id="PTHR11139">
    <property type="entry name" value="ATAXIA TELANGIECTASIA MUTATED ATM -RELATED"/>
    <property type="match status" value="1"/>
</dbReference>
<dbReference type="FunFam" id="1.10.1070.11:FF:000023">
    <property type="entry name" value="serine/threonine-protein kinase SMG1 isoform X1"/>
    <property type="match status" value="1"/>
</dbReference>
<feature type="signal peptide" evidence="12">
    <location>
        <begin position="1"/>
        <end position="27"/>
    </location>
</feature>
<dbReference type="SMART" id="SM00146">
    <property type="entry name" value="PI3Kc"/>
    <property type="match status" value="1"/>
</dbReference>
<keyword evidence="7" id="KW-0067">ATP-binding</keyword>
<keyword evidence="8" id="KW-0866">Nonsense-mediated mRNA decay</keyword>
<evidence type="ECO:0000256" key="7">
    <source>
        <dbReference type="ARBA" id="ARBA00022840"/>
    </source>
</evidence>
<dbReference type="PROSITE" id="PS51190">
    <property type="entry name" value="FATC"/>
    <property type="match status" value="1"/>
</dbReference>
<dbReference type="InterPro" id="IPR016024">
    <property type="entry name" value="ARM-type_fold"/>
</dbReference>
<keyword evidence="12" id="KW-0732">Signal</keyword>
<evidence type="ECO:0000256" key="3">
    <source>
        <dbReference type="ARBA" id="ARBA00022527"/>
    </source>
</evidence>
<proteinExistence type="inferred from homology"/>
<evidence type="ECO:0000256" key="11">
    <source>
        <dbReference type="SAM" id="MobiDB-lite"/>
    </source>
</evidence>
<reference evidence="15" key="1">
    <citation type="submission" date="2021-03" db="EMBL/GenBank/DDBJ databases">
        <authorList>
            <consortium name="Genoscope - CEA"/>
            <person name="William W."/>
        </authorList>
    </citation>
    <scope>NUCLEOTIDE SEQUENCE</scope>
    <source>
        <strain evidence="15">Doubled-haploid Pahang</strain>
    </source>
</reference>
<comment type="catalytic activity">
    <reaction evidence="9">
        <text>L-threonyl-[protein] + ATP = O-phospho-L-threonyl-[protein] + ADP + H(+)</text>
        <dbReference type="Rhea" id="RHEA:46608"/>
        <dbReference type="Rhea" id="RHEA-COMP:11060"/>
        <dbReference type="Rhea" id="RHEA-COMP:11605"/>
        <dbReference type="ChEBI" id="CHEBI:15378"/>
        <dbReference type="ChEBI" id="CHEBI:30013"/>
        <dbReference type="ChEBI" id="CHEBI:30616"/>
        <dbReference type="ChEBI" id="CHEBI:61977"/>
        <dbReference type="ChEBI" id="CHEBI:456216"/>
        <dbReference type="EC" id="2.7.11.1"/>
    </reaction>
</comment>
<dbReference type="PROSITE" id="PS50290">
    <property type="entry name" value="PI3_4_KINASE_3"/>
    <property type="match status" value="1"/>
</dbReference>
<dbReference type="InterPro" id="IPR011009">
    <property type="entry name" value="Kinase-like_dom_sf"/>
</dbReference>
<dbReference type="SUPFAM" id="SSF56112">
    <property type="entry name" value="Protein kinase-like (PK-like)"/>
    <property type="match status" value="1"/>
</dbReference>
<dbReference type="InterPro" id="IPR031559">
    <property type="entry name" value="SMG1"/>
</dbReference>
<dbReference type="SUPFAM" id="SSF48371">
    <property type="entry name" value="ARM repeat"/>
    <property type="match status" value="1"/>
</dbReference>
<feature type="region of interest" description="Disordered" evidence="11">
    <location>
        <begin position="3578"/>
        <end position="3598"/>
    </location>
</feature>
<evidence type="ECO:0000256" key="8">
    <source>
        <dbReference type="ARBA" id="ARBA00023161"/>
    </source>
</evidence>
<evidence type="ECO:0000256" key="5">
    <source>
        <dbReference type="ARBA" id="ARBA00022741"/>
    </source>
</evidence>
<dbReference type="InterPro" id="IPR000403">
    <property type="entry name" value="PI3/4_kinase_cat_dom"/>
</dbReference>
<dbReference type="Gene3D" id="1.10.1070.11">
    <property type="entry name" value="Phosphatidylinositol 3-/4-kinase, catalytic domain"/>
    <property type="match status" value="1"/>
</dbReference>
<dbReference type="CDD" id="cd05170">
    <property type="entry name" value="PIKKc_SMG1"/>
    <property type="match status" value="1"/>
</dbReference>
<name>A0A8D7FDE9_MUSAM</name>
<dbReference type="InterPro" id="IPR039414">
    <property type="entry name" value="SMG1_PIKKc"/>
</dbReference>
<evidence type="ECO:0000313" key="15">
    <source>
        <dbReference type="EMBL" id="CAG1851890.1"/>
    </source>
</evidence>
<sequence>MQGHLHHLQQQLAALLSAALTQPSASAAAAGGSAESTPSSSPAATEGPGERGGDAARIAALESLQRIILYPPNAFVVSHSSPFLSQGFYQLLSDKSYAVRRAAAITYGSLCAILVSVPIGSNGPQNHVLALAERFMAWALPLLGETDVQNGSAELALESLREFLNVGDANSIERFVPLILKACQELLEDERTSLGLLHQLLSVLTLISLKFGHCFQPHFVDIVDLLLGWAFMPDLSESGRTIIMDSFLQFQKHWLSNLQFSLELLSKFLGDIEVLIQDTSLESGSQLGRLLALFFCFSTVLRVTASGMMEMNILEDVREPLENMAPRLLKCIASFGRKSGSPKWMGESWRCLILLAEILNEGFSKSYPIVIDILFQNLIGIPSLQINALVKTNLQLLSRQKLALHPSSVRSVLGFYSPLSQLRLHPNHLVVANTAATYLFFLQHGSNAVVSQAISYLIEELELLKGMLGKIRGHFANVNELQLDFVTDDQLKLDLGSGKAYSEHELISLIKFDLKALLSSIPCGAAESLQDQVVIDSLRYDRSMRLASSILEKLHPFESPVDGWFELQVLIVKTLNRLSEVELLSKFTILRASWEKVSVNSVGKSERSLQAKTDLITEYKRKYAMCIVRALGVNSPISVKLEALDWICSFGWMIATLESDADLMMQFCDPHADAGVGSDLLVAIFDAAYVRESKVRSRVASVLEALLQARLIDHAYFNFVSEVALDKLGDPDVTVKNAFARVLSVVLPLTMYSRGLNDRASSICEFVHCTVNNYYLSWKNELALKQCSRKLHSHQLVSIMSYISQRWKVPLSSWIQRLVFSCHCKKDSISSKEEIVGEPGNGDMWKGGKTEECAVDKICPVNNIAAVWWSIHEAARHCIALRLRTNLGGPTQTFAALERMLLDIPNVLLLDAEQTDSKYIASSNSHLLPMRLLLDFVEALKKNVYNAYEGSFILPACSRQSSVFFRANKKVCEEWFSRICEPMMNAGLALHCYDATIQYCLLRLQDLKSLATSVFKEKARGASVSESFHLRSRFAGDVMKVVRHASLALCRNYEPEALIGLQKWVSTQFSVLFKEDKHIVSGVAGNFGQFSWIAGLVYQAQGQYEKAAAYFSHLLQSEVALALMGSDGVQFVIARVIECFTSVSDWNSLESWLTELQSLRAMHAGKSYSGALTTAGNEINAVHALARYDLGDFQASRSYLDLTPKSSCEIALDPKIALERSEQMLLRLMLKRDGSIHKAGEELEKAKLMLDEALSVVPLDGLHQAAACAIQLHCILAFEEGTRSSNHDQAKRSPSLLGSLQQVLLTPISRVCQDCSLWTKVFRVYRTLMPTSLTTLLLCQKLLTVARKQNNFMLADRLSQYLRDHIRMTSEGSHSDLLALKMQYEDILLKHAKGNHEEAILDSWSFIGDNMRSTATISSGADGVLRAKACLKLSTWLRQGFPNLDFRNVLLKIRQDFSGCSKCTSFAGTGLTSGDGVLITDPDYNQILEEIIGTARKISCNLCPTLSKTWLSYASWCFDQAKGSPPAGGAVLQSCSLSSVLCPELSPERCKLTEAEMSEVEIIIRKIFNSDRDVNVASGADEDRSESIYFQENEPLVSSLVEQAAYIMQTAAGSPGFESYDGECPSAAVSSQLQVLFLNTNGGMRKHDILPFVDELVGIWWSLRQRRVSLFGHAAHGYFQYLSYSSNLLACSANDFPKEKNKSCTLRAMLYVLHIIVNYGYELRETLEHGLAAVPLLPWQELIPQLFARLSSHPKQVVRKQLEGLLLMLAKLCPWSVVYPTLVDLNAYDGQPLEELQRILDCLFKLYPKLIQDVQLVINELGMITILWEELWLSTLQDLHTDVIRRINMLKEEAARVAENPTLSDTEKNKINAAKYSAMMAPIVVALERRLTSTSREPRTSHELWFHEEYIEKLKSAILSLKTPPKSATALGDVWRQFDTITTSLATHHRKSCVSLSEVAPHLASLSSSDVPMPGFEKQISMLDSSGSSTTSIQGIVTISSFCEQVTILSTKTKPKKLILQGSDGQRYTYLLKGREDLRLDARIMQLLQAINSLLTSSNDTRGRALAIRYYSVTPISGRAGLIRWVDNVTSIYSVYKSWQVHTQMAQVSAVDAGNMNNPMPPVLRPSDMFYGKIIPALKEKGIRRVISRRDWPLEVKRKVFLELMKETPRELLWQEMWCASEGFRAFTLKAKRFSGSVAAMSMVGHILGLGDRHLDNILMDFSTGEIVHIDYNVCFDKGRRLKVPEIVPFRLTQTIETALGLTGTEGTFRSNCEAVISILRKNKDIMLMLLEVFVWDPLVEWTRGDIHDEAAIGGEEKKGMELAVSLSLFASRVQEMRVPLQEHHDLLVTTVPTVESALKAFLDVLNQYEVTSTFFYHADKEKSRLMQHETSAKTVVTEATSMYEKTRASFEVQVNEFAQSKAVAAEKAQEAAMWIDQHGRVLDALRSGSIPDAKGLLMLSGTEEALSLTSAVVLSGVPLTIVPEPTQAQCYDLDKEVSHLIDELDSGLSCAIEALNEYALALQKVLPHSYITNSPVNGWAQVLQLSANSLSSEALLLARNQAAELIAKSTGEGYDSARQRHQDLLHKIELCAMEIGKITAECSVLMNSIGTDTEAKAKERLLSSFTKYMQAAGCRQNEDEKFISPSGQNKCDGLKIAKVPEDLVEKKVKVFSVLCMAVIELYKEIIAKMVIYSDNFTQKVLWRTRENGSRADSGTTLVGFEEQIEKCVLVAVFLSEVQELLDITLPCTSTSAEDTNPSSAATWASVYQVCLCSSNQLIEQMTEILLPEIIRSAVTYNSETMEAFGMLSQIRGSVDTALEKLVEVELEKASLLELEKNYFVKVGLITEQQLALGEAATSGRDHLSWEEAEELASQEEACRAQLDQLHQTWNQKDMRNSSLKKLEANIINSLMSSQQYFTSLMNSEDEGDLHVRRSKALLAALAKPFAELESVDHELVSHGTVPSDLDESTYKLADFVTCSSSVSESVWGLRFLLRDHAFFIWKVSIMDSVLDMCFHDISSSVDHNVSFDQLYKSLKKKLEVHLQELLGHYLNGRVVPAFLAQLNKEIENLQHLMEARREFAPDQAKKDAGAVRKIRLMLEEYSNAHETVRAARSTVSFMKRQVNELTEALGKTILEIVQLEWLHDMSSLYLLKSKVFSGNILGDDKISPLIINLSRPKLLEKLQSSMSSVARSLECLQACERTSTSAEGQLERAMAWACAGSTAVGTGTSTVKTSGIPTEFHDHLRRRRQLLWAIQEQAGDIIKICNSVMEFEASRDGLFWIPGEKTSGRTTADGRTWQQAYLNTLTRLDVAYHSFNRAEQEWKLAESNMETAANALFAATNELCIASVKANSASADDLQDTLAIMRERAYEASTALTAFVCVSKGHTALTSECGSMLEEVLAIMEGVEDVYILGKEAAAAHSALMADLSKVNMILLPLEASLSTDLTVMADASVKDEENNKEISLVHGQALYQSYIFKLREACPSLVPLVPSLTSYVKELHSTLTKLARVSSLHAGNLHKALEGLGESQILRSQDLAISSSEPSNGAVLFNDEEKVLSGSSVEDVENLTTNGKLALHDEGWLSPPEHTYTSSPDSIISLSEGSFSEKSDNLEQDLHSNSAGEDTSMSVSYKIIDGSESKSVEDQDSNYSTEDVANSLSSVLPADLGDSLQALSLCDGPTVENVGTYDIEKGKSVVANSLMSGNEHYSNLVNGHGDNLDDSSSCFGAISRTTRGKNAYAISVLKQVELKLDGRGIEDIRSLEVPEQVDLLLKQATNVDNLCNMYEGWTPWI</sequence>
<evidence type="ECO:0000256" key="9">
    <source>
        <dbReference type="ARBA" id="ARBA00047899"/>
    </source>
</evidence>
<feature type="domain" description="PI3K/PI4K catalytic" evidence="13">
    <location>
        <begin position="2002"/>
        <end position="2342"/>
    </location>
</feature>
<gene>
    <name evidence="15" type="ORF">GSMUA_186760.1</name>
</gene>
<evidence type="ECO:0000256" key="6">
    <source>
        <dbReference type="ARBA" id="ARBA00022777"/>
    </source>
</evidence>
<keyword evidence="5" id="KW-0547">Nucleotide-binding</keyword>
<dbReference type="GO" id="GO:0004674">
    <property type="term" value="F:protein serine/threonine kinase activity"/>
    <property type="evidence" value="ECO:0007669"/>
    <property type="project" value="UniProtKB-KW"/>
</dbReference>
<feature type="chain" id="PRO_5034229991" description="non-specific serine/threonine protein kinase" evidence="12">
    <location>
        <begin position="28"/>
        <end position="3791"/>
    </location>
</feature>
<feature type="compositionally biased region" description="Low complexity" evidence="11">
    <location>
        <begin position="27"/>
        <end position="47"/>
    </location>
</feature>
<dbReference type="Pfam" id="PF02260">
    <property type="entry name" value="FATC"/>
    <property type="match status" value="1"/>
</dbReference>